<evidence type="ECO:0000259" key="1">
    <source>
        <dbReference type="Pfam" id="PF22521"/>
    </source>
</evidence>
<name>A0A0G0JC06_9BACT</name>
<dbReference type="GO" id="GO:0016743">
    <property type="term" value="F:carboxyl- or carbamoyltransferase activity"/>
    <property type="evidence" value="ECO:0007669"/>
    <property type="project" value="TreeGrafter"/>
</dbReference>
<accession>A0A0G0JC06</accession>
<dbReference type="Gene3D" id="3.30.420.40">
    <property type="match status" value="1"/>
</dbReference>
<comment type="caution">
    <text evidence="2">The sequence shown here is derived from an EMBL/GenBank/DDBJ whole genome shotgun (WGS) entry which is preliminary data.</text>
</comment>
<reference evidence="2 3" key="1">
    <citation type="journal article" date="2015" name="Nature">
        <title>rRNA introns, odd ribosomes, and small enigmatic genomes across a large radiation of phyla.</title>
        <authorList>
            <person name="Brown C.T."/>
            <person name="Hug L.A."/>
            <person name="Thomas B.C."/>
            <person name="Sharon I."/>
            <person name="Castelle C.J."/>
            <person name="Singh A."/>
            <person name="Wilkins M.J."/>
            <person name="Williams K.H."/>
            <person name="Banfield J.F."/>
        </authorList>
    </citation>
    <scope>NUCLEOTIDE SEQUENCE [LARGE SCALE GENOMIC DNA]</scope>
</reference>
<sequence length="210" mass="23397">NDISSLPPLSLPQFRNEMMAKLNHTKLEIFMKMLSQRINSPLTSSMGRLFDGVASILDLQHLINYEGQAAIKLELIADEHETGSYPFNINATAGARCNAPLLIVQWQRIIEHIIEDLKRKTERSVISAKFHNSIVEMVSQVCIILRDSNGLCDVVLSGGVFQNNFLFNRLINKLTLDGFKVYSHNKVPCNDGGISLGQAVIANERSKTCA</sequence>
<dbReference type="InterPro" id="IPR055128">
    <property type="entry name" value="HypF_C_2"/>
</dbReference>
<dbReference type="PANTHER" id="PTHR42959">
    <property type="entry name" value="CARBAMOYLTRANSFERASE"/>
    <property type="match status" value="1"/>
</dbReference>
<feature type="non-terminal residue" evidence="2">
    <location>
        <position position="1"/>
    </location>
</feature>
<dbReference type="EMBL" id="LBTH01000064">
    <property type="protein sequence ID" value="KKQ34294.1"/>
    <property type="molecule type" value="Genomic_DNA"/>
</dbReference>
<protein>
    <submittedName>
        <fullName evidence="2">Acylphosphatase</fullName>
    </submittedName>
</protein>
<feature type="domain" description="Carbamoyltransferase Kae1-like" evidence="1">
    <location>
        <begin position="19"/>
        <end position="198"/>
    </location>
</feature>
<dbReference type="GO" id="GO:0008270">
    <property type="term" value="F:zinc ion binding"/>
    <property type="evidence" value="ECO:0007669"/>
    <property type="project" value="TreeGrafter"/>
</dbReference>
<dbReference type="PANTHER" id="PTHR42959:SF1">
    <property type="entry name" value="CARBAMOYLTRANSFERASE HYPF"/>
    <property type="match status" value="1"/>
</dbReference>
<gene>
    <name evidence="2" type="ORF">US52_C0064G0011</name>
</gene>
<organism evidence="2 3">
    <name type="scientific">candidate division WS6 bacterium GW2011_GWA2_37_6</name>
    <dbReference type="NCBI Taxonomy" id="1619087"/>
    <lineage>
        <taxon>Bacteria</taxon>
        <taxon>Candidatus Dojkabacteria</taxon>
    </lineage>
</organism>
<dbReference type="Proteomes" id="UP000034852">
    <property type="component" value="Unassembled WGS sequence"/>
</dbReference>
<dbReference type="AlphaFoldDB" id="A0A0G0JC06"/>
<dbReference type="PATRIC" id="fig|1619087.5.peg.742"/>
<evidence type="ECO:0000313" key="2">
    <source>
        <dbReference type="EMBL" id="KKQ34294.1"/>
    </source>
</evidence>
<proteinExistence type="predicted"/>
<dbReference type="InterPro" id="IPR051060">
    <property type="entry name" value="Carbamoyltrans_HypF-like"/>
</dbReference>
<dbReference type="Pfam" id="PF22521">
    <property type="entry name" value="HypF_C_2"/>
    <property type="match status" value="1"/>
</dbReference>
<dbReference type="GO" id="GO:0051604">
    <property type="term" value="P:protein maturation"/>
    <property type="evidence" value="ECO:0007669"/>
    <property type="project" value="TreeGrafter"/>
</dbReference>
<evidence type="ECO:0000313" key="3">
    <source>
        <dbReference type="Proteomes" id="UP000034852"/>
    </source>
</evidence>